<comment type="caution">
    <text evidence="2">The sequence shown here is derived from an EMBL/GenBank/DDBJ whole genome shotgun (WGS) entry which is preliminary data.</text>
</comment>
<accession>A0A8H7ZW65</accession>
<evidence type="ECO:0000313" key="2">
    <source>
        <dbReference type="EMBL" id="KAG5460559.1"/>
    </source>
</evidence>
<feature type="region of interest" description="Disordered" evidence="1">
    <location>
        <begin position="1"/>
        <end position="55"/>
    </location>
</feature>
<feature type="compositionally biased region" description="Low complexity" evidence="1">
    <location>
        <begin position="27"/>
        <end position="55"/>
    </location>
</feature>
<dbReference type="AlphaFoldDB" id="A0A8H7ZW65"/>
<proteinExistence type="predicted"/>
<gene>
    <name evidence="2" type="ORF">BJ554DRAFT_7380</name>
</gene>
<dbReference type="SUPFAM" id="SSF53067">
    <property type="entry name" value="Actin-like ATPase domain"/>
    <property type="match status" value="1"/>
</dbReference>
<evidence type="ECO:0000313" key="3">
    <source>
        <dbReference type="Proteomes" id="UP000673691"/>
    </source>
</evidence>
<dbReference type="EMBL" id="JAEFCI010005047">
    <property type="protein sequence ID" value="KAG5460559.1"/>
    <property type="molecule type" value="Genomic_DNA"/>
</dbReference>
<feature type="compositionally biased region" description="Basic and acidic residues" evidence="1">
    <location>
        <begin position="1"/>
        <end position="10"/>
    </location>
</feature>
<evidence type="ECO:0000256" key="1">
    <source>
        <dbReference type="SAM" id="MobiDB-lite"/>
    </source>
</evidence>
<feature type="compositionally biased region" description="Pro residues" evidence="1">
    <location>
        <begin position="16"/>
        <end position="26"/>
    </location>
</feature>
<reference evidence="2 3" key="1">
    <citation type="journal article" name="Sci. Rep.">
        <title>Genome-scale phylogenetic analyses confirm Olpidium as the closest living zoosporic fungus to the non-flagellated, terrestrial fungi.</title>
        <authorList>
            <person name="Chang Y."/>
            <person name="Rochon D."/>
            <person name="Sekimoto S."/>
            <person name="Wang Y."/>
            <person name="Chovatia M."/>
            <person name="Sandor L."/>
            <person name="Salamov A."/>
            <person name="Grigoriev I.V."/>
            <person name="Stajich J.E."/>
            <person name="Spatafora J.W."/>
        </authorList>
    </citation>
    <scope>NUCLEOTIDE SEQUENCE [LARGE SCALE GENOMIC DNA]</scope>
    <source>
        <strain evidence="2">S191</strain>
    </source>
</reference>
<keyword evidence="3" id="KW-1185">Reference proteome</keyword>
<organism evidence="2 3">
    <name type="scientific">Olpidium bornovanus</name>
    <dbReference type="NCBI Taxonomy" id="278681"/>
    <lineage>
        <taxon>Eukaryota</taxon>
        <taxon>Fungi</taxon>
        <taxon>Fungi incertae sedis</taxon>
        <taxon>Olpidiomycota</taxon>
        <taxon>Olpidiomycotina</taxon>
        <taxon>Olpidiomycetes</taxon>
        <taxon>Olpidiales</taxon>
        <taxon>Olpidiaceae</taxon>
        <taxon>Olpidium</taxon>
    </lineage>
</organism>
<protein>
    <recommendedName>
        <fullName evidence="4">Carbohydrate kinase FGGY N-terminal domain-containing protein</fullName>
    </recommendedName>
</protein>
<dbReference type="OrthoDB" id="5422795at2759"/>
<dbReference type="InterPro" id="IPR043129">
    <property type="entry name" value="ATPase_NBD"/>
</dbReference>
<dbReference type="Gene3D" id="3.30.420.40">
    <property type="match status" value="1"/>
</dbReference>
<dbReference type="Proteomes" id="UP000673691">
    <property type="component" value="Unassembled WGS sequence"/>
</dbReference>
<evidence type="ECO:0008006" key="4">
    <source>
        <dbReference type="Google" id="ProtNLM"/>
    </source>
</evidence>
<sequence>MLAARRDCAAHRVLPPRAPPLVPPATPRGSASFRRAPSRPRAGGTRAAFEAASVPAAARPRAARADLARPPFLFLRPFRAAAAAATATGRTGRLSRGGGPRRFHAPAAIGGAMPPYVASIDQGTSSSKFVVYDRNGVCVAHHQEEFDQLYPRAGCVEEVAGLATQTRARHFRRSPVGILQSLRRCHVHKGARSPRSCDLQVG</sequence>
<name>A0A8H7ZW65_9FUNG</name>